<evidence type="ECO:0000313" key="3">
    <source>
        <dbReference type="Proteomes" id="UP000178175"/>
    </source>
</evidence>
<keyword evidence="1" id="KW-1133">Transmembrane helix</keyword>
<gene>
    <name evidence="2" type="ORF">A3C70_00155</name>
</gene>
<sequence>MHTANHTKDKGFTIVESLVAIVILVLAVTGATSAIQIGISSYIFSKDQTIAFFLAQEGFEQIRNIRDENSLKGQNWLTGIANSGDPCEFGKICRVDPIPLGQPFLVRCGDTSGSCPVLRQSPSGFFGYNSDSSWTDTIFMREVMLTSINAKEVSILVTVNWSKGVVNRQFKVRENILNWQ</sequence>
<evidence type="ECO:0008006" key="4">
    <source>
        <dbReference type="Google" id="ProtNLM"/>
    </source>
</evidence>
<dbReference type="AlphaFoldDB" id="A0A1G2TF09"/>
<keyword evidence="1" id="KW-0472">Membrane</keyword>
<dbReference type="Pfam" id="PF07963">
    <property type="entry name" value="N_methyl"/>
    <property type="match status" value="1"/>
</dbReference>
<keyword evidence="1" id="KW-0812">Transmembrane</keyword>
<name>A0A1G2TF09_9BACT</name>
<dbReference type="EMBL" id="MHVR01000015">
    <property type="protein sequence ID" value="OHA95860.1"/>
    <property type="molecule type" value="Genomic_DNA"/>
</dbReference>
<feature type="transmembrane region" description="Helical" evidence="1">
    <location>
        <begin position="12"/>
        <end position="35"/>
    </location>
</feature>
<protein>
    <recommendedName>
        <fullName evidence="4">Prepilin-type N-terminal cleavage/methylation domain-containing protein</fullName>
    </recommendedName>
</protein>
<dbReference type="NCBIfam" id="TIGR02532">
    <property type="entry name" value="IV_pilin_GFxxxE"/>
    <property type="match status" value="1"/>
</dbReference>
<dbReference type="Proteomes" id="UP000178175">
    <property type="component" value="Unassembled WGS sequence"/>
</dbReference>
<evidence type="ECO:0000256" key="1">
    <source>
        <dbReference type="SAM" id="Phobius"/>
    </source>
</evidence>
<proteinExistence type="predicted"/>
<dbReference type="InterPro" id="IPR012902">
    <property type="entry name" value="N_methyl_site"/>
</dbReference>
<accession>A0A1G2TF09</accession>
<comment type="caution">
    <text evidence="2">The sequence shown here is derived from an EMBL/GenBank/DDBJ whole genome shotgun (WGS) entry which is preliminary data.</text>
</comment>
<reference evidence="2 3" key="1">
    <citation type="journal article" date="2016" name="Nat. Commun.">
        <title>Thousands of microbial genomes shed light on interconnected biogeochemical processes in an aquifer system.</title>
        <authorList>
            <person name="Anantharaman K."/>
            <person name="Brown C.T."/>
            <person name="Hug L.A."/>
            <person name="Sharon I."/>
            <person name="Castelle C.J."/>
            <person name="Probst A.J."/>
            <person name="Thomas B.C."/>
            <person name="Singh A."/>
            <person name="Wilkins M.J."/>
            <person name="Karaoz U."/>
            <person name="Brodie E.L."/>
            <person name="Williams K.H."/>
            <person name="Hubbard S.S."/>
            <person name="Banfield J.F."/>
        </authorList>
    </citation>
    <scope>NUCLEOTIDE SEQUENCE [LARGE SCALE GENOMIC DNA]</scope>
</reference>
<organism evidence="2 3">
    <name type="scientific">Candidatus Zambryskibacteria bacterium RIFCSPHIGHO2_02_FULL_43_14</name>
    <dbReference type="NCBI Taxonomy" id="1802748"/>
    <lineage>
        <taxon>Bacteria</taxon>
        <taxon>Candidatus Zambryskiibacteriota</taxon>
    </lineage>
</organism>
<evidence type="ECO:0000313" key="2">
    <source>
        <dbReference type="EMBL" id="OHA95860.1"/>
    </source>
</evidence>